<dbReference type="Proteomes" id="UP000549052">
    <property type="component" value="Unassembled WGS sequence"/>
</dbReference>
<sequence length="355" mass="38801">MTEPIRVAIIGAGIGASHLKGYRALPDRFIVSVLCDLDQERAAKLADGDPTIRIETDLDRVLTDPDIDLIDICLPPHLHFKVSMAALQAGKHVVCEKPFVGSLHEADLLAEAVKKSGRILSPVFQYRFGRGFAQLRALIDEGLEGKAYTASIETHWCRRAEYYDIPWRGTWKGEQGGAVLSHAIHNHDLLCYVMGDVRRLTAFTATRVNPIETEDCASIVFEMDSGALATSSITLGAADDTSHFRFCFEGFTAESGKAPYTPAEDQWHFLARDPARQAEIDAVVNAVPAVHSGFAGFFDALADAISGRSGNEVTVADGRRSLEMVTAIYHTARTGGTAQLPLDHEHPLYNGWTPK</sequence>
<dbReference type="RefSeq" id="WP_182550208.1">
    <property type="nucleotide sequence ID" value="NZ_JACGXN010000004.1"/>
</dbReference>
<reference evidence="5 6" key="1">
    <citation type="submission" date="2020-07" db="EMBL/GenBank/DDBJ databases">
        <title>Genomic Encyclopedia of Type Strains, Phase IV (KMG-V): Genome sequencing to study the core and pangenomes of soil and plant-associated prokaryotes.</title>
        <authorList>
            <person name="Whitman W."/>
        </authorList>
    </citation>
    <scope>NUCLEOTIDE SEQUENCE [LARGE SCALE GENOMIC DNA]</scope>
    <source>
        <strain evidence="5 6">AN3</strain>
    </source>
</reference>
<evidence type="ECO:0000259" key="4">
    <source>
        <dbReference type="Pfam" id="PF22725"/>
    </source>
</evidence>
<dbReference type="PANTHER" id="PTHR43708:SF5">
    <property type="entry name" value="CONSERVED EXPRESSED OXIDOREDUCTASE (EUROFUNG)-RELATED"/>
    <property type="match status" value="1"/>
</dbReference>
<protein>
    <submittedName>
        <fullName evidence="5">Putative dehydrogenase</fullName>
    </submittedName>
</protein>
<dbReference type="PANTHER" id="PTHR43708">
    <property type="entry name" value="CONSERVED EXPRESSED OXIDOREDUCTASE (EUROFUNG)"/>
    <property type="match status" value="1"/>
</dbReference>
<dbReference type="InterPro" id="IPR036291">
    <property type="entry name" value="NAD(P)-bd_dom_sf"/>
</dbReference>
<dbReference type="InterPro" id="IPR051317">
    <property type="entry name" value="Gfo/Idh/MocA_oxidoreduct"/>
</dbReference>
<accession>A0A839EQ83</accession>
<dbReference type="Gene3D" id="3.30.360.10">
    <property type="entry name" value="Dihydrodipicolinate Reductase, domain 2"/>
    <property type="match status" value="1"/>
</dbReference>
<keyword evidence="6" id="KW-1185">Reference proteome</keyword>
<dbReference type="InterPro" id="IPR055170">
    <property type="entry name" value="GFO_IDH_MocA-like_dom"/>
</dbReference>
<name>A0A839EQ83_9HYPH</name>
<dbReference type="InterPro" id="IPR000683">
    <property type="entry name" value="Gfo/Idh/MocA-like_OxRdtase_N"/>
</dbReference>
<dbReference type="Pfam" id="PF22725">
    <property type="entry name" value="GFO_IDH_MocA_C3"/>
    <property type="match status" value="1"/>
</dbReference>
<organism evidence="5 6">
    <name type="scientific">Phyllobacterium myrsinacearum</name>
    <dbReference type="NCBI Taxonomy" id="28101"/>
    <lineage>
        <taxon>Bacteria</taxon>
        <taxon>Pseudomonadati</taxon>
        <taxon>Pseudomonadota</taxon>
        <taxon>Alphaproteobacteria</taxon>
        <taxon>Hyphomicrobiales</taxon>
        <taxon>Phyllobacteriaceae</taxon>
        <taxon>Phyllobacterium</taxon>
    </lineage>
</organism>
<feature type="domain" description="Gfo/Idh/MocA-like oxidoreductase N-terminal" evidence="3">
    <location>
        <begin position="5"/>
        <end position="121"/>
    </location>
</feature>
<feature type="domain" description="GFO/IDH/MocA-like oxidoreductase" evidence="4">
    <location>
        <begin position="132"/>
        <end position="244"/>
    </location>
</feature>
<dbReference type="Gene3D" id="3.40.50.720">
    <property type="entry name" value="NAD(P)-binding Rossmann-like Domain"/>
    <property type="match status" value="1"/>
</dbReference>
<dbReference type="SUPFAM" id="SSF55347">
    <property type="entry name" value="Glyceraldehyde-3-phosphate dehydrogenase-like, C-terminal domain"/>
    <property type="match status" value="1"/>
</dbReference>
<dbReference type="SUPFAM" id="SSF51735">
    <property type="entry name" value="NAD(P)-binding Rossmann-fold domains"/>
    <property type="match status" value="1"/>
</dbReference>
<keyword evidence="2" id="KW-0560">Oxidoreductase</keyword>
<proteinExistence type="inferred from homology"/>
<evidence type="ECO:0000313" key="5">
    <source>
        <dbReference type="EMBL" id="MBA8879576.1"/>
    </source>
</evidence>
<dbReference type="EMBL" id="JACGXN010000004">
    <property type="protein sequence ID" value="MBA8879576.1"/>
    <property type="molecule type" value="Genomic_DNA"/>
</dbReference>
<dbReference type="AlphaFoldDB" id="A0A839EQ83"/>
<gene>
    <name evidence="5" type="ORF">FHW16_003295</name>
</gene>
<comment type="caution">
    <text evidence="5">The sequence shown here is derived from an EMBL/GenBank/DDBJ whole genome shotgun (WGS) entry which is preliminary data.</text>
</comment>
<evidence type="ECO:0000313" key="6">
    <source>
        <dbReference type="Proteomes" id="UP000549052"/>
    </source>
</evidence>
<dbReference type="GO" id="GO:0000166">
    <property type="term" value="F:nucleotide binding"/>
    <property type="evidence" value="ECO:0007669"/>
    <property type="project" value="InterPro"/>
</dbReference>
<evidence type="ECO:0000259" key="3">
    <source>
        <dbReference type="Pfam" id="PF01408"/>
    </source>
</evidence>
<evidence type="ECO:0000256" key="1">
    <source>
        <dbReference type="ARBA" id="ARBA00010928"/>
    </source>
</evidence>
<dbReference type="Pfam" id="PF01408">
    <property type="entry name" value="GFO_IDH_MocA"/>
    <property type="match status" value="1"/>
</dbReference>
<dbReference type="GO" id="GO:0016491">
    <property type="term" value="F:oxidoreductase activity"/>
    <property type="evidence" value="ECO:0007669"/>
    <property type="project" value="UniProtKB-KW"/>
</dbReference>
<comment type="similarity">
    <text evidence="1">Belongs to the Gfo/Idh/MocA family.</text>
</comment>
<evidence type="ECO:0000256" key="2">
    <source>
        <dbReference type="ARBA" id="ARBA00023002"/>
    </source>
</evidence>